<comment type="caution">
    <text evidence="8">The sequence shown here is derived from an EMBL/GenBank/DDBJ whole genome shotgun (WGS) entry which is preliminary data.</text>
</comment>
<feature type="transmembrane region" description="Helical" evidence="6">
    <location>
        <begin position="361"/>
        <end position="380"/>
    </location>
</feature>
<accession>A0ABT2WIU4</accession>
<proteinExistence type="predicted"/>
<dbReference type="CDD" id="cd17325">
    <property type="entry name" value="MFS_MdtG_SLC18_like"/>
    <property type="match status" value="1"/>
</dbReference>
<feature type="transmembrane region" description="Helical" evidence="6">
    <location>
        <begin position="37"/>
        <end position="57"/>
    </location>
</feature>
<feature type="transmembrane region" description="Helical" evidence="6">
    <location>
        <begin position="207"/>
        <end position="229"/>
    </location>
</feature>
<keyword evidence="2" id="KW-0813">Transport</keyword>
<keyword evidence="3 6" id="KW-0812">Transmembrane</keyword>
<dbReference type="PANTHER" id="PTHR23531:SF1">
    <property type="entry name" value="QUINOLENE RESISTANCE PROTEIN NORA"/>
    <property type="match status" value="1"/>
</dbReference>
<feature type="transmembrane region" description="Helical" evidence="6">
    <location>
        <begin position="298"/>
        <end position="320"/>
    </location>
</feature>
<dbReference type="PANTHER" id="PTHR23531">
    <property type="entry name" value="QUINOLENE RESISTANCE PROTEIN NORA"/>
    <property type="match status" value="1"/>
</dbReference>
<keyword evidence="9" id="KW-1185">Reference proteome</keyword>
<feature type="transmembrane region" description="Helical" evidence="6">
    <location>
        <begin position="273"/>
        <end position="292"/>
    </location>
</feature>
<dbReference type="InterPro" id="IPR036259">
    <property type="entry name" value="MFS_trans_sf"/>
</dbReference>
<feature type="transmembrane region" description="Helical" evidence="6">
    <location>
        <begin position="241"/>
        <end position="261"/>
    </location>
</feature>
<dbReference type="Gene3D" id="1.20.1250.20">
    <property type="entry name" value="MFS general substrate transporter like domains"/>
    <property type="match status" value="1"/>
</dbReference>
<dbReference type="RefSeq" id="WP_173660179.1">
    <property type="nucleotide sequence ID" value="NZ_JAOUSE010000063.1"/>
</dbReference>
<evidence type="ECO:0000313" key="9">
    <source>
        <dbReference type="Proteomes" id="UP001208656"/>
    </source>
</evidence>
<feature type="domain" description="Major facilitator superfamily (MFS) profile" evidence="7">
    <location>
        <begin position="1"/>
        <end position="390"/>
    </location>
</feature>
<protein>
    <submittedName>
        <fullName evidence="8">MFS transporter</fullName>
    </submittedName>
</protein>
<feature type="transmembrane region" description="Helical" evidence="6">
    <location>
        <begin position="160"/>
        <end position="178"/>
    </location>
</feature>
<evidence type="ECO:0000313" key="8">
    <source>
        <dbReference type="EMBL" id="MCU9595612.1"/>
    </source>
</evidence>
<dbReference type="SUPFAM" id="SSF103473">
    <property type="entry name" value="MFS general substrate transporter"/>
    <property type="match status" value="1"/>
</dbReference>
<organism evidence="8 9">
    <name type="scientific">Pallidibacillus thermolactis</name>
    <dbReference type="NCBI Taxonomy" id="251051"/>
    <lineage>
        <taxon>Bacteria</taxon>
        <taxon>Bacillati</taxon>
        <taxon>Bacillota</taxon>
        <taxon>Bacilli</taxon>
        <taxon>Bacillales</taxon>
        <taxon>Bacillaceae</taxon>
        <taxon>Pallidibacillus</taxon>
    </lineage>
</organism>
<dbReference type="InterPro" id="IPR052714">
    <property type="entry name" value="MFS_Exporter"/>
</dbReference>
<dbReference type="InterPro" id="IPR020846">
    <property type="entry name" value="MFS_dom"/>
</dbReference>
<reference evidence="8 9" key="1">
    <citation type="submission" date="2022-10" db="EMBL/GenBank/DDBJ databases">
        <title>Description of Fervidibacillus gen. nov. in the family Fervidibacillaceae fam. nov. with two species, Fervidibacillus albus sp. nov., and Fervidibacillus halotolerans sp. nov., isolated from tidal flat sediments.</title>
        <authorList>
            <person name="Kwon K.K."/>
            <person name="Yang S.-H."/>
        </authorList>
    </citation>
    <scope>NUCLEOTIDE SEQUENCE [LARGE SCALE GENOMIC DNA]</scope>
    <source>
        <strain evidence="8 9">DSM 23332</strain>
    </source>
</reference>
<evidence type="ECO:0000256" key="3">
    <source>
        <dbReference type="ARBA" id="ARBA00022692"/>
    </source>
</evidence>
<dbReference type="Proteomes" id="UP001208656">
    <property type="component" value="Unassembled WGS sequence"/>
</dbReference>
<evidence type="ECO:0000256" key="1">
    <source>
        <dbReference type="ARBA" id="ARBA00004651"/>
    </source>
</evidence>
<dbReference type="InterPro" id="IPR011701">
    <property type="entry name" value="MFS"/>
</dbReference>
<dbReference type="EMBL" id="JAOUSE010000063">
    <property type="protein sequence ID" value="MCU9595612.1"/>
    <property type="molecule type" value="Genomic_DNA"/>
</dbReference>
<feature type="transmembrane region" description="Helical" evidence="6">
    <location>
        <begin position="69"/>
        <end position="87"/>
    </location>
</feature>
<name>A0ABT2WIU4_9BACI</name>
<keyword evidence="5 6" id="KW-0472">Membrane</keyword>
<evidence type="ECO:0000259" key="7">
    <source>
        <dbReference type="PROSITE" id="PS50850"/>
    </source>
</evidence>
<sequence length="390" mass="42167">MLFLLYLLIFISFNDLFAQLPIVSIYAENLGADPNTGIIGFIVGIYSFSNLLSNFFSGLLVDKNGPKKILIAGFLINGIILFLYTIIQTPEQLLWVRFLNGLSAGIITPAAFTYITLYNKSTHQHHGRTMAYAGAAVGLAAIGGPTYSGIVSARLGQPEVYMIISIFMLIGLVISLFIKPLQKEKADYGDSTASDARNVFALLKNKGLLIAFFGSVAFAASQGILAYMLPLKASALHIENHLTGILISTFGIVAILFFLLPTNRVYDRFHNEYVLPIGLIVVAASDLLLYTAQSLKMLFIGMVCYGIGFALIFPSMANLVSKHSARNIRGTAFGIFYGCISVGSFLGSSITGAFTLTPDEAFASVATVLFIIAASIILIARKVTVRSHLK</sequence>
<dbReference type="PROSITE" id="PS50850">
    <property type="entry name" value="MFS"/>
    <property type="match status" value="1"/>
</dbReference>
<evidence type="ECO:0000256" key="5">
    <source>
        <dbReference type="ARBA" id="ARBA00023136"/>
    </source>
</evidence>
<keyword evidence="4 6" id="KW-1133">Transmembrane helix</keyword>
<feature type="transmembrane region" description="Helical" evidence="6">
    <location>
        <begin position="129"/>
        <end position="148"/>
    </location>
</feature>
<gene>
    <name evidence="8" type="ORF">OEV82_14365</name>
</gene>
<evidence type="ECO:0000256" key="4">
    <source>
        <dbReference type="ARBA" id="ARBA00022989"/>
    </source>
</evidence>
<evidence type="ECO:0000256" key="6">
    <source>
        <dbReference type="SAM" id="Phobius"/>
    </source>
</evidence>
<evidence type="ECO:0000256" key="2">
    <source>
        <dbReference type="ARBA" id="ARBA00022448"/>
    </source>
</evidence>
<dbReference type="Pfam" id="PF07690">
    <property type="entry name" value="MFS_1"/>
    <property type="match status" value="1"/>
</dbReference>
<feature type="transmembrane region" description="Helical" evidence="6">
    <location>
        <begin position="332"/>
        <end position="355"/>
    </location>
</feature>
<feature type="transmembrane region" description="Helical" evidence="6">
    <location>
        <begin position="93"/>
        <end position="117"/>
    </location>
</feature>
<comment type="subcellular location">
    <subcellularLocation>
        <location evidence="1">Cell membrane</location>
        <topology evidence="1">Multi-pass membrane protein</topology>
    </subcellularLocation>
</comment>